<dbReference type="Proteomes" id="UP000272942">
    <property type="component" value="Unassembled WGS sequence"/>
</dbReference>
<reference evidence="1 2" key="2">
    <citation type="submission" date="2018-11" db="EMBL/GenBank/DDBJ databases">
        <authorList>
            <consortium name="Pathogen Informatics"/>
        </authorList>
    </citation>
    <scope>NUCLEOTIDE SEQUENCE [LARGE SCALE GENOMIC DNA]</scope>
    <source>
        <strain evidence="1 2">Egypt</strain>
    </source>
</reference>
<name>A0A183BEY9_9TREM</name>
<accession>A0A183BEY9</accession>
<dbReference type="WBParaSite" id="ECPE_0001781901-mRNA-1">
    <property type="protein sequence ID" value="ECPE_0001781901-mRNA-1"/>
    <property type="gene ID" value="ECPE_0001781901"/>
</dbReference>
<reference evidence="3" key="1">
    <citation type="submission" date="2016-06" db="UniProtKB">
        <authorList>
            <consortium name="WormBaseParasite"/>
        </authorList>
    </citation>
    <scope>IDENTIFICATION</scope>
</reference>
<dbReference type="AlphaFoldDB" id="A0A183BEY9"/>
<proteinExistence type="predicted"/>
<evidence type="ECO:0000313" key="3">
    <source>
        <dbReference type="WBParaSite" id="ECPE_0001781901-mRNA-1"/>
    </source>
</evidence>
<evidence type="ECO:0000313" key="2">
    <source>
        <dbReference type="Proteomes" id="UP000272942"/>
    </source>
</evidence>
<gene>
    <name evidence="1" type="ORF">ECPE_LOCUS17774</name>
</gene>
<organism evidence="3">
    <name type="scientific">Echinostoma caproni</name>
    <dbReference type="NCBI Taxonomy" id="27848"/>
    <lineage>
        <taxon>Eukaryota</taxon>
        <taxon>Metazoa</taxon>
        <taxon>Spiralia</taxon>
        <taxon>Lophotrochozoa</taxon>
        <taxon>Platyhelminthes</taxon>
        <taxon>Trematoda</taxon>
        <taxon>Digenea</taxon>
        <taxon>Plagiorchiida</taxon>
        <taxon>Echinostomata</taxon>
        <taxon>Echinostomatoidea</taxon>
        <taxon>Echinostomatidae</taxon>
        <taxon>Echinostoma</taxon>
    </lineage>
</organism>
<evidence type="ECO:0000313" key="1">
    <source>
        <dbReference type="EMBL" id="VDP95086.1"/>
    </source>
</evidence>
<dbReference type="EMBL" id="UZAN01071501">
    <property type="protein sequence ID" value="VDP95086.1"/>
    <property type="molecule type" value="Genomic_DNA"/>
</dbReference>
<sequence length="93" mass="10176">MLSKIAACNLSFIQIEIGDDLPIKLTEVEPIGQFNGSTINDLQFTMDKIAMKNAQNDELGGPINITISVRLADAAKEGDKKVLTVNYGTREKH</sequence>
<keyword evidence="2" id="KW-1185">Reference proteome</keyword>
<protein>
    <submittedName>
        <fullName evidence="3">C2 domain-containing protein</fullName>
    </submittedName>
</protein>